<accession>A0A5M9ZCA1</accession>
<organism evidence="1 2">
    <name type="scientific">Bifidobacterium callitrichos</name>
    <dbReference type="NCBI Taxonomy" id="762209"/>
    <lineage>
        <taxon>Bacteria</taxon>
        <taxon>Bacillati</taxon>
        <taxon>Actinomycetota</taxon>
        <taxon>Actinomycetes</taxon>
        <taxon>Bifidobacteriales</taxon>
        <taxon>Bifidobacteriaceae</taxon>
        <taxon>Bifidobacterium</taxon>
    </lineage>
</organism>
<dbReference type="EMBL" id="RZJP01000002">
    <property type="protein sequence ID" value="KAA8816393.1"/>
    <property type="molecule type" value="Genomic_DNA"/>
</dbReference>
<protein>
    <submittedName>
        <fullName evidence="1">Uncharacterized protein</fullName>
    </submittedName>
</protein>
<dbReference type="RefSeq" id="WP_150394075.1">
    <property type="nucleotide sequence ID" value="NZ_RZJP01000002.1"/>
</dbReference>
<dbReference type="Proteomes" id="UP000326060">
    <property type="component" value="Unassembled WGS sequence"/>
</dbReference>
<evidence type="ECO:0000313" key="1">
    <source>
        <dbReference type="EMBL" id="KAA8816393.1"/>
    </source>
</evidence>
<evidence type="ECO:0000313" key="2">
    <source>
        <dbReference type="Proteomes" id="UP000326060"/>
    </source>
</evidence>
<reference evidence="1 2" key="1">
    <citation type="journal article" date="2019" name="Syst. Appl. Microbiol.">
        <title>Characterization of Bifidobacterium species in feaces of the Egyptian fruit bat: Description of B. vespertilionis sp. nov. and B. rousetti sp. nov.</title>
        <authorList>
            <person name="Modesto M."/>
            <person name="Satti M."/>
            <person name="Watanabe K."/>
            <person name="Puglisi E."/>
            <person name="Morelli L."/>
            <person name="Huang C.-H."/>
            <person name="Liou J.-S."/>
            <person name="Miyashita M."/>
            <person name="Tamura T."/>
            <person name="Saito S."/>
            <person name="Mori K."/>
            <person name="Huang L."/>
            <person name="Sciavilla P."/>
            <person name="Sandri C."/>
            <person name="Spiezio C."/>
            <person name="Vitali F."/>
            <person name="Cavalieri D."/>
            <person name="Perpetuini G."/>
            <person name="Tofalo R."/>
            <person name="Bonetti A."/>
            <person name="Arita M."/>
            <person name="Mattarelli P."/>
        </authorList>
    </citation>
    <scope>NUCLEOTIDE SEQUENCE [LARGE SCALE GENOMIC DNA]</scope>
    <source>
        <strain evidence="1 2">RST27</strain>
    </source>
</reference>
<proteinExistence type="predicted"/>
<name>A0A5M9ZCA1_9BIFI</name>
<comment type="caution">
    <text evidence="1">The sequence shown here is derived from an EMBL/GenBank/DDBJ whole genome shotgun (WGS) entry which is preliminary data.</text>
</comment>
<gene>
    <name evidence="1" type="ORF">EMB92_05640</name>
</gene>
<dbReference type="AlphaFoldDB" id="A0A5M9ZCA1"/>
<sequence>MLQLCRPAVLWLCRSTHFSVFLALSGTTIRHCCLADFLACCQNGCFPTIPQWPVSQGPPLSPIGLPFNAKNHRNRVERHGFLPLNEHQPIDMH</sequence>